<evidence type="ECO:0000313" key="3">
    <source>
        <dbReference type="Proteomes" id="UP000266272"/>
    </source>
</evidence>
<feature type="region of interest" description="Disordered" evidence="1">
    <location>
        <begin position="254"/>
        <end position="284"/>
    </location>
</feature>
<evidence type="ECO:0000313" key="2">
    <source>
        <dbReference type="EMBL" id="RFU78219.1"/>
    </source>
</evidence>
<dbReference type="CDD" id="cd02208">
    <property type="entry name" value="cupin_RmlC-like"/>
    <property type="match status" value="1"/>
</dbReference>
<gene>
    <name evidence="2" type="ORF">TARUN_4013</name>
</gene>
<dbReference type="OrthoDB" id="3545073at2759"/>
<keyword evidence="3" id="KW-1185">Reference proteome</keyword>
<protein>
    <submittedName>
        <fullName evidence="2">Uncharacterized protein</fullName>
    </submittedName>
</protein>
<dbReference type="Proteomes" id="UP000266272">
    <property type="component" value="Unassembled WGS sequence"/>
</dbReference>
<dbReference type="SUPFAM" id="SSF51182">
    <property type="entry name" value="RmlC-like cupins"/>
    <property type="match status" value="1"/>
</dbReference>
<feature type="compositionally biased region" description="Low complexity" evidence="1">
    <location>
        <begin position="682"/>
        <end position="699"/>
    </location>
</feature>
<feature type="compositionally biased region" description="Pro residues" evidence="1">
    <location>
        <begin position="57"/>
        <end position="71"/>
    </location>
</feature>
<feature type="compositionally biased region" description="Low complexity" evidence="1">
    <location>
        <begin position="373"/>
        <end position="394"/>
    </location>
</feature>
<dbReference type="AlphaFoldDB" id="A0A395NQC6"/>
<sequence length="827" mass="88977">MASSTENMYKMKRSGKTPFSRTSFGAAAASSSSSSPLPAGDKTKSQKTPRAGKSNDAPPPLVVSDILPPPATAQVETPVPLPTNMRATTTTATTNAATRPALKQKALAASDRIVQAQKDWEKKKTAAATVIESPGPAHEANGRKSPPSHHVDMARPAKKGESKDASRTLKRAVPTTEAMAGAQGLSEEALLRKMTELNKSSSAFSRARDVRAYSIDSSTSASASAPASPPRQRLRVPPLPDSFIDAMDIEQESTTRTGLQTNADNGTKRAPFPPGKERYDDPEHGGRRPFICPVRECRALTVTMKNMVSHFHGKHNRSLFNDNGDGTFSKVGGYVNEDGTSSPGIIVSRDPLSPGAPPPATPVYSESQKKLLSKISPPVSKPSVAASVAASTPLDTSKRHFRADSNNDGTDMDERTAKRPKTTPVPVPVQAPPLAPPPLPPSPLPLRLSQTPSPSFPAPPPPPPAVNQPSGPHLTETLQYLHRFISPNQQVPSRPDILALSKYGRVRQLPGPWIAFHVDRVLDPLHYACALAYLVGRAEELNPCNRWKGVSRLSDTCVALPSDLPAEARAAFSKTDICVACQYEFCCSRARNECEWATRERSPGLGGQTEEAASQPPHKQAFEDKSNIVILDDDGTDDGMVITSNENAALPPTTKQDHNLPSSNMEYETAHAQGFEEKNPLPATAAAQASAAAQKPSPAEVEDMEEMEDWEIAPGTIMSERTNLNIGFSNAYMSNQHPIRISPGVSFHTITLKPGHPHHWLKEANTTRSCAVASGKITVKMEGEQPFKLGKNGLVVIRPGESCTVSNRLYADAVLHCTTFEDDFESK</sequence>
<dbReference type="EMBL" id="PXOA01000225">
    <property type="protein sequence ID" value="RFU78219.1"/>
    <property type="molecule type" value="Genomic_DNA"/>
</dbReference>
<feature type="region of interest" description="Disordered" evidence="1">
    <location>
        <begin position="600"/>
        <end position="623"/>
    </location>
</feature>
<comment type="caution">
    <text evidence="2">The sequence shown here is derived from an EMBL/GenBank/DDBJ whole genome shotgun (WGS) entry which is preliminary data.</text>
</comment>
<feature type="compositionally biased region" description="Basic and acidic residues" evidence="1">
    <location>
        <begin position="149"/>
        <end position="167"/>
    </location>
</feature>
<reference evidence="2 3" key="1">
    <citation type="journal article" date="2018" name="PLoS Pathog.">
        <title>Evolution of structural diversity of trichothecenes, a family of toxins produced by plant pathogenic and entomopathogenic fungi.</title>
        <authorList>
            <person name="Proctor R.H."/>
            <person name="McCormick S.P."/>
            <person name="Kim H.S."/>
            <person name="Cardoza R.E."/>
            <person name="Stanley A.M."/>
            <person name="Lindo L."/>
            <person name="Kelly A."/>
            <person name="Brown D.W."/>
            <person name="Lee T."/>
            <person name="Vaughan M.M."/>
            <person name="Alexander N.J."/>
            <person name="Busman M."/>
            <person name="Gutierrez S."/>
        </authorList>
    </citation>
    <scope>NUCLEOTIDE SEQUENCE [LARGE SCALE GENOMIC DNA]</scope>
    <source>
        <strain evidence="2 3">IBT 40837</strain>
    </source>
</reference>
<evidence type="ECO:0000256" key="1">
    <source>
        <dbReference type="SAM" id="MobiDB-lite"/>
    </source>
</evidence>
<dbReference type="STRING" id="490622.A0A395NQC6"/>
<name>A0A395NQC6_TRIAR</name>
<feature type="region of interest" description="Disordered" evidence="1">
    <location>
        <begin position="1"/>
        <end position="104"/>
    </location>
</feature>
<feature type="region of interest" description="Disordered" evidence="1">
    <location>
        <begin position="339"/>
        <end position="473"/>
    </location>
</feature>
<feature type="compositionally biased region" description="Low complexity" evidence="1">
    <location>
        <begin position="26"/>
        <end position="35"/>
    </location>
</feature>
<feature type="region of interest" description="Disordered" evidence="1">
    <location>
        <begin position="682"/>
        <end position="705"/>
    </location>
</feature>
<feature type="compositionally biased region" description="Polar residues" evidence="1">
    <location>
        <begin position="254"/>
        <end position="265"/>
    </location>
</feature>
<proteinExistence type="predicted"/>
<feature type="compositionally biased region" description="Low complexity" evidence="1">
    <location>
        <begin position="82"/>
        <end position="101"/>
    </location>
</feature>
<feature type="region of interest" description="Disordered" evidence="1">
    <location>
        <begin position="118"/>
        <end position="186"/>
    </location>
</feature>
<dbReference type="InterPro" id="IPR011051">
    <property type="entry name" value="RmlC_Cupin_sf"/>
</dbReference>
<feature type="compositionally biased region" description="Pro residues" evidence="1">
    <location>
        <begin position="454"/>
        <end position="466"/>
    </location>
</feature>
<accession>A0A395NQC6</accession>
<feature type="compositionally biased region" description="Pro residues" evidence="1">
    <location>
        <begin position="423"/>
        <end position="444"/>
    </location>
</feature>
<feature type="compositionally biased region" description="Low complexity" evidence="1">
    <location>
        <begin position="217"/>
        <end position="226"/>
    </location>
</feature>
<feature type="compositionally biased region" description="Basic and acidic residues" evidence="1">
    <location>
        <begin position="396"/>
        <end position="405"/>
    </location>
</feature>
<organism evidence="2 3">
    <name type="scientific">Trichoderma arundinaceum</name>
    <dbReference type="NCBI Taxonomy" id="490622"/>
    <lineage>
        <taxon>Eukaryota</taxon>
        <taxon>Fungi</taxon>
        <taxon>Dikarya</taxon>
        <taxon>Ascomycota</taxon>
        <taxon>Pezizomycotina</taxon>
        <taxon>Sordariomycetes</taxon>
        <taxon>Hypocreomycetidae</taxon>
        <taxon>Hypocreales</taxon>
        <taxon>Hypocreaceae</taxon>
        <taxon>Trichoderma</taxon>
    </lineage>
</organism>
<feature type="compositionally biased region" description="Basic and acidic residues" evidence="1">
    <location>
        <begin position="275"/>
        <end position="284"/>
    </location>
</feature>
<feature type="region of interest" description="Disordered" evidence="1">
    <location>
        <begin position="215"/>
        <end position="239"/>
    </location>
</feature>